<dbReference type="OrthoDB" id="674654at2"/>
<dbReference type="RefSeq" id="WP_115812914.1">
    <property type="nucleotide sequence ID" value="NZ_QREI01000011.1"/>
</dbReference>
<keyword evidence="2" id="KW-1185">Reference proteome</keyword>
<name>A0A3D9LMC8_9FLAO</name>
<dbReference type="AlphaFoldDB" id="A0A3D9LMC8"/>
<dbReference type="EMBL" id="QREI01000011">
    <property type="protein sequence ID" value="REE07806.1"/>
    <property type="molecule type" value="Genomic_DNA"/>
</dbReference>
<reference evidence="1 2" key="1">
    <citation type="submission" date="2018-07" db="EMBL/GenBank/DDBJ databases">
        <title>Genomic Encyclopedia of Type Strains, Phase III (KMG-III): the genomes of soil and plant-associated and newly described type strains.</title>
        <authorList>
            <person name="Whitman W."/>
        </authorList>
    </citation>
    <scope>NUCLEOTIDE SEQUENCE [LARGE SCALE GENOMIC DNA]</scope>
    <source>
        <strain evidence="1 2">CECT 7948</strain>
    </source>
</reference>
<evidence type="ECO:0008006" key="3">
    <source>
        <dbReference type="Google" id="ProtNLM"/>
    </source>
</evidence>
<sequence>MNINIYLVSTVHREKGNCTSERLFEILNKIKPDVVFCETSKQLFEDFKKGLIHSSLEFNAIEKLSKYHSFSFVAIDSFPAPSSIFRKQVEELFGIINQDEKFSNALKKNNENTHLFGFEYLNSDESIQVFDEMSEREKNVISQLENLEYTNVYKNWLSVIDNRENEMLENINSYVKNNEFETAVFLVGAAHRKAIFNKIKVNKNIQLKWNLEVAK</sequence>
<gene>
    <name evidence="1" type="ORF">DFQ09_111136</name>
</gene>
<dbReference type="Proteomes" id="UP000256919">
    <property type="component" value="Unassembled WGS sequence"/>
</dbReference>
<evidence type="ECO:0000313" key="2">
    <source>
        <dbReference type="Proteomes" id="UP000256919"/>
    </source>
</evidence>
<evidence type="ECO:0000313" key="1">
    <source>
        <dbReference type="EMBL" id="REE07806.1"/>
    </source>
</evidence>
<protein>
    <recommendedName>
        <fullName evidence="3">TraB family protein</fullName>
    </recommendedName>
</protein>
<accession>A0A3D9LMC8</accession>
<comment type="caution">
    <text evidence="1">The sequence shown here is derived from an EMBL/GenBank/DDBJ whole genome shotgun (WGS) entry which is preliminary data.</text>
</comment>
<organism evidence="1 2">
    <name type="scientific">Winogradskyella pacifica</name>
    <dbReference type="NCBI Taxonomy" id="664642"/>
    <lineage>
        <taxon>Bacteria</taxon>
        <taxon>Pseudomonadati</taxon>
        <taxon>Bacteroidota</taxon>
        <taxon>Flavobacteriia</taxon>
        <taxon>Flavobacteriales</taxon>
        <taxon>Flavobacteriaceae</taxon>
        <taxon>Winogradskyella</taxon>
    </lineage>
</organism>
<proteinExistence type="predicted"/>